<dbReference type="GO" id="GO:0020037">
    <property type="term" value="F:heme binding"/>
    <property type="evidence" value="ECO:0007669"/>
    <property type="project" value="InterPro"/>
</dbReference>
<dbReference type="Gene3D" id="1.10.760.10">
    <property type="entry name" value="Cytochrome c-like domain"/>
    <property type="match status" value="1"/>
</dbReference>
<evidence type="ECO:0000256" key="7">
    <source>
        <dbReference type="SAM" id="SignalP"/>
    </source>
</evidence>
<evidence type="ECO:0000256" key="1">
    <source>
        <dbReference type="ARBA" id="ARBA00022448"/>
    </source>
</evidence>
<evidence type="ECO:0000259" key="8">
    <source>
        <dbReference type="PROSITE" id="PS51007"/>
    </source>
</evidence>
<protein>
    <submittedName>
        <fullName evidence="10">Cytochrome C</fullName>
    </submittedName>
</protein>
<feature type="binding site" description="covalent" evidence="6">
    <location>
        <position position="106"/>
    </location>
    <ligand>
        <name>heme c</name>
        <dbReference type="ChEBI" id="CHEBI:61717"/>
    </ligand>
</feature>
<reference evidence="10" key="1">
    <citation type="submission" date="2018-06" db="EMBL/GenBank/DDBJ databases">
        <authorList>
            <person name="O'Rourke A."/>
        </authorList>
    </citation>
    <scope>NUCLEOTIDE SEQUENCE</scope>
    <source>
        <strain evidence="10">132550021-3</strain>
    </source>
</reference>
<gene>
    <name evidence="10" type="ORF">DEE74_07005</name>
    <name evidence="9" type="ORF">R38712_01235</name>
</gene>
<feature type="chain" id="PRO_5044384892" evidence="7">
    <location>
        <begin position="44"/>
        <end position="131"/>
    </location>
</feature>
<reference evidence="9 11" key="2">
    <citation type="submission" date="2023-07" db="EMBL/GenBank/DDBJ databases">
        <authorList>
            <person name="Peeters C."/>
        </authorList>
    </citation>
    <scope>NUCLEOTIDE SEQUENCE [LARGE SCALE GENOMIC DNA]</scope>
    <source>
        <strain evidence="9 11">R-38712</strain>
    </source>
</reference>
<accession>A0A2P4RMD7</accession>
<evidence type="ECO:0000256" key="5">
    <source>
        <dbReference type="ARBA" id="ARBA00023004"/>
    </source>
</evidence>
<keyword evidence="4" id="KW-0249">Electron transport</keyword>
<evidence type="ECO:0000313" key="9">
    <source>
        <dbReference type="EMBL" id="CAJ0722696.1"/>
    </source>
</evidence>
<dbReference type="PROSITE" id="PS51007">
    <property type="entry name" value="CYTC"/>
    <property type="match status" value="1"/>
</dbReference>
<dbReference type="EMBL" id="CATWFT010000002">
    <property type="protein sequence ID" value="CAJ0722696.1"/>
    <property type="molecule type" value="Genomic_DNA"/>
</dbReference>
<dbReference type="GO" id="GO:0009055">
    <property type="term" value="F:electron transfer activity"/>
    <property type="evidence" value="ECO:0007669"/>
    <property type="project" value="InterPro"/>
</dbReference>
<evidence type="ECO:0000256" key="6">
    <source>
        <dbReference type="PIRSR" id="PIRSR602324-1"/>
    </source>
</evidence>
<comment type="PTM">
    <text evidence="6">Binds 1 heme c group covalently per subunit.</text>
</comment>
<dbReference type="AlphaFoldDB" id="A0A2P4RMD7"/>
<dbReference type="RefSeq" id="WP_012762502.1">
    <property type="nucleotide sequence ID" value="NZ_CATWFT010000002.1"/>
</dbReference>
<dbReference type="InterPro" id="IPR036909">
    <property type="entry name" value="Cyt_c-like_dom_sf"/>
</dbReference>
<feature type="domain" description="Cytochrome c" evidence="8">
    <location>
        <begin position="45"/>
        <end position="128"/>
    </location>
</feature>
<proteinExistence type="predicted"/>
<dbReference type="GO" id="GO:0005506">
    <property type="term" value="F:iron ion binding"/>
    <property type="evidence" value="ECO:0007669"/>
    <property type="project" value="InterPro"/>
</dbReference>
<comment type="caution">
    <text evidence="10">The sequence shown here is derived from an EMBL/GenBank/DDBJ whole genome shotgun (WGS) entry which is preliminary data.</text>
</comment>
<evidence type="ECO:0000313" key="11">
    <source>
        <dbReference type="Proteomes" id="UP001189303"/>
    </source>
</evidence>
<evidence type="ECO:0000256" key="4">
    <source>
        <dbReference type="ARBA" id="ARBA00022982"/>
    </source>
</evidence>
<sequence length="131" mass="13492">MMETTPLNIPPKSSGYAHMQTLRVLFRSALIGAALLAASASHAALDVGRAKALLSQNACLGCHAVESRVVGPAYKDVAAKYKGGNPVVLGARIKSGGAGKWGEIAMPPQAQLSDADARILAAWILAGCPDQ</sequence>
<dbReference type="PRINTS" id="PR00606">
    <property type="entry name" value="CYTCHROMECID"/>
</dbReference>
<dbReference type="EMBL" id="QGBI01000005">
    <property type="protein sequence ID" value="MBX3889607.1"/>
    <property type="molecule type" value="Genomic_DNA"/>
</dbReference>
<organism evidence="10 12">
    <name type="scientific">Ralstonia pickettii</name>
    <name type="common">Burkholderia pickettii</name>
    <dbReference type="NCBI Taxonomy" id="329"/>
    <lineage>
        <taxon>Bacteria</taxon>
        <taxon>Pseudomonadati</taxon>
        <taxon>Pseudomonadota</taxon>
        <taxon>Betaproteobacteria</taxon>
        <taxon>Burkholderiales</taxon>
        <taxon>Burkholderiaceae</taxon>
        <taxon>Ralstonia</taxon>
    </lineage>
</organism>
<feature type="binding site" description="covalent" evidence="6">
    <location>
        <position position="63"/>
    </location>
    <ligand>
        <name>heme c</name>
        <dbReference type="ChEBI" id="CHEBI:61717"/>
    </ligand>
</feature>
<evidence type="ECO:0000313" key="12">
    <source>
        <dbReference type="Proteomes" id="UP001199322"/>
    </source>
</evidence>
<keyword evidence="5 6" id="KW-0408">Iron</keyword>
<name>A0A2P4RMD7_RALPI</name>
<dbReference type="InterPro" id="IPR009056">
    <property type="entry name" value="Cyt_c-like_dom"/>
</dbReference>
<dbReference type="SUPFAM" id="SSF46626">
    <property type="entry name" value="Cytochrome c"/>
    <property type="match status" value="1"/>
</dbReference>
<evidence type="ECO:0000256" key="2">
    <source>
        <dbReference type="ARBA" id="ARBA00022617"/>
    </source>
</evidence>
<feature type="binding site" description="covalent" evidence="6">
    <location>
        <position position="59"/>
    </location>
    <ligand>
        <name>heme c</name>
        <dbReference type="ChEBI" id="CHEBI:61717"/>
    </ligand>
</feature>
<keyword evidence="1" id="KW-0813">Transport</keyword>
<keyword evidence="2 6" id="KW-0349">Heme</keyword>
<keyword evidence="7" id="KW-0732">Signal</keyword>
<feature type="signal peptide" evidence="7">
    <location>
        <begin position="1"/>
        <end position="43"/>
    </location>
</feature>
<keyword evidence="3 6" id="KW-0479">Metal-binding</keyword>
<dbReference type="Proteomes" id="UP001189303">
    <property type="component" value="Unassembled WGS sequence"/>
</dbReference>
<dbReference type="InterPro" id="IPR002324">
    <property type="entry name" value="Cyt_c_ID"/>
</dbReference>
<evidence type="ECO:0000313" key="10">
    <source>
        <dbReference type="EMBL" id="MBX3889607.1"/>
    </source>
</evidence>
<dbReference type="Pfam" id="PF00034">
    <property type="entry name" value="Cytochrom_C"/>
    <property type="match status" value="1"/>
</dbReference>
<evidence type="ECO:0000256" key="3">
    <source>
        <dbReference type="ARBA" id="ARBA00022723"/>
    </source>
</evidence>
<keyword evidence="11" id="KW-1185">Reference proteome</keyword>
<dbReference type="Proteomes" id="UP001199322">
    <property type="component" value="Unassembled WGS sequence"/>
</dbReference>